<name>A0A1G8MXA2_9LACT</name>
<dbReference type="InterPro" id="IPR001763">
    <property type="entry name" value="Rhodanese-like_dom"/>
</dbReference>
<dbReference type="PANTHER" id="PTHR43031:SF1">
    <property type="entry name" value="PYRIDINE NUCLEOTIDE-DISULPHIDE OXIDOREDUCTASE"/>
    <property type="match status" value="1"/>
</dbReference>
<dbReference type="SUPFAM" id="SSF52821">
    <property type="entry name" value="Rhodanese/Cell cycle control phosphatase"/>
    <property type="match status" value="1"/>
</dbReference>
<dbReference type="Pfam" id="PF00581">
    <property type="entry name" value="Rhodanese"/>
    <property type="match status" value="1"/>
</dbReference>
<dbReference type="RefSeq" id="WP_092085897.1">
    <property type="nucleotide sequence ID" value="NZ_FNEL01000038.1"/>
</dbReference>
<proteinExistence type="predicted"/>
<accession>A0A1G8MXA2</accession>
<dbReference type="Gene3D" id="3.40.250.10">
    <property type="entry name" value="Rhodanese-like domain"/>
    <property type="match status" value="1"/>
</dbReference>
<dbReference type="PANTHER" id="PTHR43031">
    <property type="entry name" value="FAD-DEPENDENT OXIDOREDUCTASE"/>
    <property type="match status" value="1"/>
</dbReference>
<sequence>MISLDQLNQLLQQNKGVVLDVRRDDERARGAIPHSIHIPIAELADRYQELDPSLNYYVMCQSGKRAQRGVEFLKNKNYQVTCVIGDFNEWSGELI</sequence>
<evidence type="ECO:0000313" key="3">
    <source>
        <dbReference type="Proteomes" id="UP000235682"/>
    </source>
</evidence>
<evidence type="ECO:0000259" key="1">
    <source>
        <dbReference type="PROSITE" id="PS50206"/>
    </source>
</evidence>
<feature type="domain" description="Rhodanese" evidence="1">
    <location>
        <begin position="12"/>
        <end position="95"/>
    </location>
</feature>
<dbReference type="STRING" id="84521.SAMN04487994_10388"/>
<comment type="caution">
    <text evidence="2">The sequence shown here is derived from an EMBL/GenBank/DDBJ whole genome shotgun (WGS) entry which is preliminary data.</text>
</comment>
<keyword evidence="3" id="KW-1185">Reference proteome</keyword>
<dbReference type="InterPro" id="IPR036873">
    <property type="entry name" value="Rhodanese-like_dom_sf"/>
</dbReference>
<dbReference type="AlphaFoldDB" id="A0A1G8MXA2"/>
<gene>
    <name evidence="2" type="ORF">CJ205_03705</name>
</gene>
<dbReference type="CDD" id="cd00158">
    <property type="entry name" value="RHOD"/>
    <property type="match status" value="1"/>
</dbReference>
<dbReference type="InterPro" id="IPR050229">
    <property type="entry name" value="GlpE_sulfurtransferase"/>
</dbReference>
<evidence type="ECO:0000313" key="2">
    <source>
        <dbReference type="EMBL" id="PMC58536.1"/>
    </source>
</evidence>
<dbReference type="Proteomes" id="UP000235682">
    <property type="component" value="Unassembled WGS sequence"/>
</dbReference>
<organism evidence="2 3">
    <name type="scientific">Dolosicoccus paucivorans</name>
    <dbReference type="NCBI Taxonomy" id="84521"/>
    <lineage>
        <taxon>Bacteria</taxon>
        <taxon>Bacillati</taxon>
        <taxon>Bacillota</taxon>
        <taxon>Bacilli</taxon>
        <taxon>Lactobacillales</taxon>
        <taxon>Aerococcaceae</taxon>
        <taxon>Dolosicoccus</taxon>
    </lineage>
</organism>
<dbReference type="PROSITE" id="PS50206">
    <property type="entry name" value="RHODANESE_3"/>
    <property type="match status" value="1"/>
</dbReference>
<protein>
    <submittedName>
        <fullName evidence="2">Rhodanese-like domain-containing protein</fullName>
    </submittedName>
</protein>
<dbReference type="SMART" id="SM00450">
    <property type="entry name" value="RHOD"/>
    <property type="match status" value="1"/>
</dbReference>
<dbReference type="OrthoDB" id="9800872at2"/>
<dbReference type="EMBL" id="PNHE01000011">
    <property type="protein sequence ID" value="PMC58536.1"/>
    <property type="molecule type" value="Genomic_DNA"/>
</dbReference>
<reference evidence="2 3" key="1">
    <citation type="submission" date="2017-09" db="EMBL/GenBank/DDBJ databases">
        <title>Bacterial strain isolated from the female urinary microbiota.</title>
        <authorList>
            <person name="Thomas-White K."/>
            <person name="Kumar N."/>
            <person name="Forster S."/>
            <person name="Putonti C."/>
            <person name="Lawley T."/>
            <person name="Wolfe A.J."/>
        </authorList>
    </citation>
    <scope>NUCLEOTIDE SEQUENCE [LARGE SCALE GENOMIC DNA]</scope>
    <source>
        <strain evidence="2 3">UMB0852</strain>
    </source>
</reference>